<feature type="non-terminal residue" evidence="1">
    <location>
        <position position="1"/>
    </location>
</feature>
<comment type="caution">
    <text evidence="1">The sequence shown here is derived from an EMBL/GenBank/DDBJ whole genome shotgun (WGS) entry which is preliminary data.</text>
</comment>
<protein>
    <submittedName>
        <fullName evidence="1">Uncharacterized protein</fullName>
    </submittedName>
</protein>
<dbReference type="AlphaFoldDB" id="A0A699ZM68"/>
<reference evidence="1 2" key="1">
    <citation type="submission" date="2020-02" db="EMBL/GenBank/DDBJ databases">
        <title>Draft genome sequence of Haematococcus lacustris strain NIES-144.</title>
        <authorList>
            <person name="Morimoto D."/>
            <person name="Nakagawa S."/>
            <person name="Yoshida T."/>
            <person name="Sawayama S."/>
        </authorList>
    </citation>
    <scope>NUCLEOTIDE SEQUENCE [LARGE SCALE GENOMIC DNA]</scope>
    <source>
        <strain evidence="1 2">NIES-144</strain>
    </source>
</reference>
<organism evidence="1 2">
    <name type="scientific">Haematococcus lacustris</name>
    <name type="common">Green alga</name>
    <name type="synonym">Haematococcus pluvialis</name>
    <dbReference type="NCBI Taxonomy" id="44745"/>
    <lineage>
        <taxon>Eukaryota</taxon>
        <taxon>Viridiplantae</taxon>
        <taxon>Chlorophyta</taxon>
        <taxon>core chlorophytes</taxon>
        <taxon>Chlorophyceae</taxon>
        <taxon>CS clade</taxon>
        <taxon>Chlamydomonadales</taxon>
        <taxon>Haematococcaceae</taxon>
        <taxon>Haematococcus</taxon>
    </lineage>
</organism>
<proteinExistence type="predicted"/>
<dbReference type="Proteomes" id="UP000485058">
    <property type="component" value="Unassembled WGS sequence"/>
</dbReference>
<sequence length="67" mass="7460">MEQFFNKVEEDMAEVPRGAGQLQGRVVLVDEHRTTRVSSAVNGQQPCEEVLNQGLPTRPADWKPPEG</sequence>
<keyword evidence="2" id="KW-1185">Reference proteome</keyword>
<evidence type="ECO:0000313" key="1">
    <source>
        <dbReference type="EMBL" id="GFH20729.1"/>
    </source>
</evidence>
<name>A0A699ZM68_HAELA</name>
<evidence type="ECO:0000313" key="2">
    <source>
        <dbReference type="Proteomes" id="UP000485058"/>
    </source>
</evidence>
<dbReference type="EMBL" id="BLLF01001687">
    <property type="protein sequence ID" value="GFH20729.1"/>
    <property type="molecule type" value="Genomic_DNA"/>
</dbReference>
<accession>A0A699ZM68</accession>
<gene>
    <name evidence="1" type="ORF">HaLaN_17899</name>
</gene>